<reference evidence="1 2" key="2">
    <citation type="submission" date="2018-11" db="EMBL/GenBank/DDBJ databases">
        <authorList>
            <consortium name="Pathogen Informatics"/>
        </authorList>
    </citation>
    <scope>NUCLEOTIDE SEQUENCE [LARGE SCALE GENOMIC DNA]</scope>
</reference>
<accession>A0A0R3T7F0</accession>
<reference evidence="3" key="1">
    <citation type="submission" date="2017-02" db="UniProtKB">
        <authorList>
            <consortium name="WormBaseParasite"/>
        </authorList>
    </citation>
    <scope>IDENTIFICATION</scope>
</reference>
<dbReference type="AlphaFoldDB" id="A0A0R3T7F0"/>
<organism evidence="3">
    <name type="scientific">Rodentolepis nana</name>
    <name type="common">Dwarf tapeworm</name>
    <name type="synonym">Hymenolepis nana</name>
    <dbReference type="NCBI Taxonomy" id="102285"/>
    <lineage>
        <taxon>Eukaryota</taxon>
        <taxon>Metazoa</taxon>
        <taxon>Spiralia</taxon>
        <taxon>Lophotrochozoa</taxon>
        <taxon>Platyhelminthes</taxon>
        <taxon>Cestoda</taxon>
        <taxon>Eucestoda</taxon>
        <taxon>Cyclophyllidea</taxon>
        <taxon>Hymenolepididae</taxon>
        <taxon>Rodentolepis</taxon>
    </lineage>
</organism>
<dbReference type="Proteomes" id="UP000278807">
    <property type="component" value="Unassembled WGS sequence"/>
</dbReference>
<dbReference type="EMBL" id="UZAE01001623">
    <property type="protein sequence ID" value="VDN98846.1"/>
    <property type="molecule type" value="Genomic_DNA"/>
</dbReference>
<sequence length="163" mass="17933">MKRIICVYLRHYDSNSGVLVTVPELNRGRRFSIPLEFRTKSSTVALDGWIELEFLSPNYSILLLEGSVYILGVINECRKLPLMPTPRSDTGAAHIPGVGDLVVGGYVETGDDSRGVHKAEIVLTTSSPLGYAGSGCEIAPFFIRGHIQKQNFSKEKYTSLVIC</sequence>
<protein>
    <submittedName>
        <fullName evidence="3">DUF5675 domain-containing protein</fullName>
    </submittedName>
</protein>
<name>A0A0R3T7F0_RODNA</name>
<evidence type="ECO:0000313" key="2">
    <source>
        <dbReference type="Proteomes" id="UP000278807"/>
    </source>
</evidence>
<keyword evidence="2" id="KW-1185">Reference proteome</keyword>
<evidence type="ECO:0000313" key="3">
    <source>
        <dbReference type="WBParaSite" id="HNAJ_0000298801-mRNA-1"/>
    </source>
</evidence>
<dbReference type="WBParaSite" id="HNAJ_0000298801-mRNA-1">
    <property type="protein sequence ID" value="HNAJ_0000298801-mRNA-1"/>
    <property type="gene ID" value="HNAJ_0000298801"/>
</dbReference>
<proteinExistence type="predicted"/>
<evidence type="ECO:0000313" key="1">
    <source>
        <dbReference type="EMBL" id="VDN98846.1"/>
    </source>
</evidence>
<gene>
    <name evidence="1" type="ORF">HNAJ_LOCUS2987</name>
</gene>